<keyword evidence="2" id="KW-0378">Hydrolase</keyword>
<dbReference type="GO" id="GO:0016787">
    <property type="term" value="F:hydrolase activity"/>
    <property type="evidence" value="ECO:0007669"/>
    <property type="project" value="UniProtKB-KW"/>
</dbReference>
<dbReference type="RefSeq" id="WP_208044232.1">
    <property type="nucleotide sequence ID" value="NZ_JAGDYL010000001.1"/>
</dbReference>
<keyword evidence="3" id="KW-1185">Reference proteome</keyword>
<dbReference type="PANTHER" id="PTHR43194:SF2">
    <property type="entry name" value="PEROXISOMAL MEMBRANE PROTEIN LPX1"/>
    <property type="match status" value="1"/>
</dbReference>
<dbReference type="Proteomes" id="UP000664398">
    <property type="component" value="Unassembled WGS sequence"/>
</dbReference>
<evidence type="ECO:0000259" key="1">
    <source>
        <dbReference type="Pfam" id="PF00561"/>
    </source>
</evidence>
<dbReference type="EMBL" id="JAGDYL010000001">
    <property type="protein sequence ID" value="MBO1803736.1"/>
    <property type="molecule type" value="Genomic_DNA"/>
</dbReference>
<dbReference type="InterPro" id="IPR029058">
    <property type="entry name" value="AB_hydrolase_fold"/>
</dbReference>
<gene>
    <name evidence="2" type="ORF">J4H91_00175</name>
</gene>
<proteinExistence type="predicted"/>
<dbReference type="PANTHER" id="PTHR43194">
    <property type="entry name" value="HYDROLASE ALPHA/BETA FOLD FAMILY"/>
    <property type="match status" value="1"/>
</dbReference>
<dbReference type="AlphaFoldDB" id="A0A939RXC2"/>
<dbReference type="Gene3D" id="3.40.50.1820">
    <property type="entry name" value="alpha/beta hydrolase"/>
    <property type="match status" value="1"/>
</dbReference>
<organism evidence="2 3">
    <name type="scientific">Leucobacter ruminantium</name>
    <dbReference type="NCBI Taxonomy" id="1289170"/>
    <lineage>
        <taxon>Bacteria</taxon>
        <taxon>Bacillati</taxon>
        <taxon>Actinomycetota</taxon>
        <taxon>Actinomycetes</taxon>
        <taxon>Micrococcales</taxon>
        <taxon>Microbacteriaceae</taxon>
        <taxon>Leucobacter</taxon>
    </lineage>
</organism>
<dbReference type="Pfam" id="PF00561">
    <property type="entry name" value="Abhydrolase_1"/>
    <property type="match status" value="1"/>
</dbReference>
<name>A0A939RXC2_9MICO</name>
<dbReference type="InterPro" id="IPR000073">
    <property type="entry name" value="AB_hydrolase_1"/>
</dbReference>
<dbReference type="PRINTS" id="PR00111">
    <property type="entry name" value="ABHYDROLASE"/>
</dbReference>
<evidence type="ECO:0000313" key="3">
    <source>
        <dbReference type="Proteomes" id="UP000664398"/>
    </source>
</evidence>
<accession>A0A939RXC2</accession>
<sequence>MSEQRDDDSSDEFRFLVGDAARVGADGPLPAVRRVRVEVSDGRGISGLVFTPNAQASDASAPPAVAALHGAGLNAHSFDPMLLALGAPAVALDLPGHGRSDWRADADYRPGTMASDVAAAIERLAPQPVALVGHSLGGLTAAIIASERPDLVERLIVVDITPGVSPAGDAGAVAEFILGKRDYGSIEEIVDRAVEFGIGSDRTALTRGVTLNTRLRADGRIEWTHHLAHLDRLPAAPGDPLPYAPIWAALETAQEHGIPVSLVRATRGMLTEAHVAEWRQRLPHSEIVEVAGPHNLHEAAPVELAGAVRGLCGGGGNAG</sequence>
<feature type="domain" description="AB hydrolase-1" evidence="1">
    <location>
        <begin position="65"/>
        <end position="298"/>
    </location>
</feature>
<protein>
    <submittedName>
        <fullName evidence="2">Alpha/beta fold hydrolase</fullName>
    </submittedName>
</protein>
<evidence type="ECO:0000313" key="2">
    <source>
        <dbReference type="EMBL" id="MBO1803736.1"/>
    </source>
</evidence>
<comment type="caution">
    <text evidence="2">The sequence shown here is derived from an EMBL/GenBank/DDBJ whole genome shotgun (WGS) entry which is preliminary data.</text>
</comment>
<dbReference type="InterPro" id="IPR050228">
    <property type="entry name" value="Carboxylesterase_BioH"/>
</dbReference>
<dbReference type="SUPFAM" id="SSF53474">
    <property type="entry name" value="alpha/beta-Hydrolases"/>
    <property type="match status" value="1"/>
</dbReference>
<reference evidence="2" key="1">
    <citation type="submission" date="2021-03" db="EMBL/GenBank/DDBJ databases">
        <title>Leucobacter chromiisoli sp. nov., isolated from chromium-containing soil of chemical plant.</title>
        <authorList>
            <person name="Xu Z."/>
        </authorList>
    </citation>
    <scope>NUCLEOTIDE SEQUENCE</scope>
    <source>
        <strain evidence="2">A2</strain>
    </source>
</reference>